<evidence type="ECO:0000313" key="3">
    <source>
        <dbReference type="EMBL" id="RPD55005.1"/>
    </source>
</evidence>
<proteinExistence type="predicted"/>
<dbReference type="Proteomes" id="UP000313359">
    <property type="component" value="Unassembled WGS sequence"/>
</dbReference>
<sequence>MPGASRIPVRLSSLAFLLLLRCHLRVVSAWEIHAAARKLLPVSTAVTSSADITTPVRRKDVYREVFDAVLRAEASCHQAPADKASVNEPVQAQAEFKLYTPSTCTQERLDADVDMDVGYSSDWDSDEDEDEDDDMFLDEDSDSDAPTYDALVALDGAAANTPKLPRLSSIRVYALEAVPEQTGRNGVPFMGRGTPVDKQRRADWAAPARPFFPFVSQPWSVHSTPQPEYYSPSPEMPFQQPGMQMAAGMEMTMDVGYDGAMQVDVQVQMPVPTATPFGMNVIPQMEQAFAQQQQQQECLSWLDPALRAESMSPSPSPAPTSILSLSGSAYPSQPQQDIHDFPAHTPSPDLSSSSSCSSTSSSSLGSPSPTGCAWHATFLQCLQSPAGCAPFFAPAAPAPAPAPVMEAYAPPPPVVDPVPVPVASGVDMGVGVGISVGMGMFPNQELAQFVRSHLVPGSVTLSHALG</sequence>
<dbReference type="EMBL" id="ML122299">
    <property type="protein sequence ID" value="RPD55005.1"/>
    <property type="molecule type" value="Genomic_DNA"/>
</dbReference>
<evidence type="ECO:0000313" key="4">
    <source>
        <dbReference type="Proteomes" id="UP000313359"/>
    </source>
</evidence>
<feature type="region of interest" description="Disordered" evidence="1">
    <location>
        <begin position="115"/>
        <end position="136"/>
    </location>
</feature>
<keyword evidence="2" id="KW-0732">Signal</keyword>
<dbReference type="AlphaFoldDB" id="A0A5C2RW99"/>
<feature type="region of interest" description="Disordered" evidence="1">
    <location>
        <begin position="308"/>
        <end position="364"/>
    </location>
</feature>
<gene>
    <name evidence="3" type="ORF">L227DRAFT_332075</name>
</gene>
<organism evidence="3 4">
    <name type="scientific">Lentinus tigrinus ALCF2SS1-6</name>
    <dbReference type="NCBI Taxonomy" id="1328759"/>
    <lineage>
        <taxon>Eukaryota</taxon>
        <taxon>Fungi</taxon>
        <taxon>Dikarya</taxon>
        <taxon>Basidiomycota</taxon>
        <taxon>Agaricomycotina</taxon>
        <taxon>Agaricomycetes</taxon>
        <taxon>Polyporales</taxon>
        <taxon>Polyporaceae</taxon>
        <taxon>Lentinus</taxon>
    </lineage>
</organism>
<name>A0A5C2RW99_9APHY</name>
<feature type="compositionally biased region" description="Acidic residues" evidence="1">
    <location>
        <begin position="123"/>
        <end position="136"/>
    </location>
</feature>
<accession>A0A5C2RW99</accession>
<feature type="compositionally biased region" description="Polar residues" evidence="1">
    <location>
        <begin position="327"/>
        <end position="336"/>
    </location>
</feature>
<feature type="signal peptide" evidence="2">
    <location>
        <begin position="1"/>
        <end position="29"/>
    </location>
</feature>
<dbReference type="OrthoDB" id="2758030at2759"/>
<feature type="chain" id="PRO_5023126243" evidence="2">
    <location>
        <begin position="30"/>
        <end position="466"/>
    </location>
</feature>
<keyword evidence="4" id="KW-1185">Reference proteome</keyword>
<dbReference type="STRING" id="1328759.A0A5C2RW99"/>
<evidence type="ECO:0000256" key="1">
    <source>
        <dbReference type="SAM" id="MobiDB-lite"/>
    </source>
</evidence>
<protein>
    <submittedName>
        <fullName evidence="3">Uncharacterized protein</fullName>
    </submittedName>
</protein>
<evidence type="ECO:0000256" key="2">
    <source>
        <dbReference type="SAM" id="SignalP"/>
    </source>
</evidence>
<feature type="compositionally biased region" description="Low complexity" evidence="1">
    <location>
        <begin position="350"/>
        <end position="364"/>
    </location>
</feature>
<reference evidence="3" key="1">
    <citation type="journal article" date="2018" name="Genome Biol. Evol.">
        <title>Genomics and development of Lentinus tigrinus, a white-rot wood-decaying mushroom with dimorphic fruiting bodies.</title>
        <authorList>
            <person name="Wu B."/>
            <person name="Xu Z."/>
            <person name="Knudson A."/>
            <person name="Carlson A."/>
            <person name="Chen N."/>
            <person name="Kovaka S."/>
            <person name="LaButti K."/>
            <person name="Lipzen A."/>
            <person name="Pennachio C."/>
            <person name="Riley R."/>
            <person name="Schakwitz W."/>
            <person name="Umezawa K."/>
            <person name="Ohm R.A."/>
            <person name="Grigoriev I.V."/>
            <person name="Nagy L.G."/>
            <person name="Gibbons J."/>
            <person name="Hibbett D."/>
        </authorList>
    </citation>
    <scope>NUCLEOTIDE SEQUENCE [LARGE SCALE GENOMIC DNA]</scope>
    <source>
        <strain evidence="3">ALCF2SS1-6</strain>
    </source>
</reference>